<protein>
    <submittedName>
        <fullName evidence="1">Uncharacterized protein</fullName>
    </submittedName>
</protein>
<organism evidence="1 2">
    <name type="scientific">Paenibacillus jamilae</name>
    <dbReference type="NCBI Taxonomy" id="114136"/>
    <lineage>
        <taxon>Bacteria</taxon>
        <taxon>Bacillati</taxon>
        <taxon>Bacillota</taxon>
        <taxon>Bacilli</taxon>
        <taxon>Bacillales</taxon>
        <taxon>Paenibacillaceae</taxon>
        <taxon>Paenibacillus</taxon>
    </lineage>
</organism>
<dbReference type="Proteomes" id="UP000074866">
    <property type="component" value="Unassembled WGS sequence"/>
</dbReference>
<name>A0ACC4ZZM6_9BACL</name>
<keyword evidence="2" id="KW-1185">Reference proteome</keyword>
<dbReference type="EMBL" id="LDRX01000015">
    <property type="protein sequence ID" value="KTS84474.1"/>
    <property type="molecule type" value="Genomic_DNA"/>
</dbReference>
<proteinExistence type="predicted"/>
<comment type="caution">
    <text evidence="1">The sequence shown here is derived from an EMBL/GenBank/DDBJ whole genome shotgun (WGS) entry which is preliminary data.</text>
</comment>
<accession>A0ACC4ZZM6</accession>
<evidence type="ECO:0000313" key="2">
    <source>
        <dbReference type="Proteomes" id="UP000074866"/>
    </source>
</evidence>
<gene>
    <name evidence="1" type="ORF">NS115_03875</name>
</gene>
<evidence type="ECO:0000313" key="1">
    <source>
        <dbReference type="EMBL" id="KTS84474.1"/>
    </source>
</evidence>
<reference evidence="1 2" key="1">
    <citation type="journal article" date="2016" name="Front. Microbiol.">
        <title>Genomic Resource of Rice Seed Associated Bacteria.</title>
        <authorList>
            <person name="Midha S."/>
            <person name="Bansal K."/>
            <person name="Sharma S."/>
            <person name="Kumar N."/>
            <person name="Patil P.P."/>
            <person name="Chaudhry V."/>
            <person name="Patil P.B."/>
        </authorList>
    </citation>
    <scope>NUCLEOTIDE SEQUENCE [LARGE SCALE GENOMIC DNA]</scope>
    <source>
        <strain evidence="1 2">NS115</strain>
    </source>
</reference>
<sequence length="203" mass="21856">MQKRFSLPLNLQLFGDEGGAEGGNPTGGTDPTPGGEPTPPNPEAPKDIMIPKTRFDEVNANYKSVKEQLDQFLAAQKQAEDDAAKQRGEYEQLYNTAQQEVGTYKEQAEKTSARVQELEGLLGTMLDTKLADIPEAMRDLIPENLSPEQKLAWIDKAAARGVFGSPKQPEVPVGGSTNPGNTTPPDISGLDPFSLLKAGYGSK</sequence>